<dbReference type="PANTHER" id="PTHR30483">
    <property type="entry name" value="LEUCINE-SPECIFIC-BINDING PROTEIN"/>
    <property type="match status" value="1"/>
</dbReference>
<sequence>MKRWTIDRRTIVTAGLAALLAGCSIIPKGAERPAPAPTPTAEPSDTVLPEDLTRHRIALLVPMSGDNGNVGLAIANATTMALLDTNASNLRITTYDTAAGVDAAAKQAVSEGNKLILGPLLGSNIPSVLSVARPANVPVISFSNDTNAAGPDVFVMGHVPEQSIMRTMQYVRNRGAQNFAILAPDGDYGVRAEEAMRRSVAAYGGNVVWTERYSRGNTSIVSAAERLKVHGGYDTVLIADGARLAEQAAAVLKPGGAGNTLLLGTELWSGESSVARATSMRGALFSAVSDARYKRFVDSYEARFGSQPYRIATLGYDAVLLTLRVARDWKVGTNFPLAALRSEDGFLGLDGAFRFARTGVVERAMEVREARAGSVVVVDNAPAKF</sequence>
<evidence type="ECO:0000259" key="4">
    <source>
        <dbReference type="Pfam" id="PF13458"/>
    </source>
</evidence>
<dbReference type="Pfam" id="PF13458">
    <property type="entry name" value="Peripla_BP_6"/>
    <property type="match status" value="1"/>
</dbReference>
<dbReference type="PROSITE" id="PS51257">
    <property type="entry name" value="PROKAR_LIPOPROTEIN"/>
    <property type="match status" value="1"/>
</dbReference>
<dbReference type="InterPro" id="IPR028082">
    <property type="entry name" value="Peripla_BP_I"/>
</dbReference>
<dbReference type="CDD" id="cd06339">
    <property type="entry name" value="PBP1_YraM_LppC_lipoprotein-like"/>
    <property type="match status" value="1"/>
</dbReference>
<keyword evidence="6" id="KW-1185">Reference proteome</keyword>
<evidence type="ECO:0000313" key="5">
    <source>
        <dbReference type="EMBL" id="QKG71558.1"/>
    </source>
</evidence>
<evidence type="ECO:0000256" key="1">
    <source>
        <dbReference type="ARBA" id="ARBA00010062"/>
    </source>
</evidence>
<accession>A0A7D3XI14</accession>
<dbReference type="Gene3D" id="3.40.50.2300">
    <property type="match status" value="2"/>
</dbReference>
<protein>
    <submittedName>
        <fullName evidence="5">Penicillin-binding protein activator</fullName>
    </submittedName>
</protein>
<dbReference type="Proteomes" id="UP000504693">
    <property type="component" value="Chromosome"/>
</dbReference>
<dbReference type="EMBL" id="CP053921">
    <property type="protein sequence ID" value="QKG71558.1"/>
    <property type="molecule type" value="Genomic_DNA"/>
</dbReference>
<keyword evidence="3" id="KW-0029">Amino-acid transport</keyword>
<gene>
    <name evidence="5" type="ORF">HQR01_09390</name>
</gene>
<comment type="similarity">
    <text evidence="1">Belongs to the leucine-binding protein family.</text>
</comment>
<keyword evidence="3" id="KW-0813">Transport</keyword>
<dbReference type="SUPFAM" id="SSF53822">
    <property type="entry name" value="Periplasmic binding protein-like I"/>
    <property type="match status" value="1"/>
</dbReference>
<dbReference type="GO" id="GO:0006865">
    <property type="term" value="P:amino acid transport"/>
    <property type="evidence" value="ECO:0007669"/>
    <property type="project" value="UniProtKB-KW"/>
</dbReference>
<dbReference type="PANTHER" id="PTHR30483:SF6">
    <property type="entry name" value="PERIPLASMIC BINDING PROTEIN OF ABC TRANSPORTER FOR NATURAL AMINO ACIDS"/>
    <property type="match status" value="1"/>
</dbReference>
<proteinExistence type="inferred from homology"/>
<evidence type="ECO:0000256" key="2">
    <source>
        <dbReference type="ARBA" id="ARBA00022729"/>
    </source>
</evidence>
<name>A0A7D3XI14_9SPHN</name>
<keyword evidence="2" id="KW-0732">Signal</keyword>
<dbReference type="InterPro" id="IPR028081">
    <property type="entry name" value="Leu-bd"/>
</dbReference>
<evidence type="ECO:0000313" key="6">
    <source>
        <dbReference type="Proteomes" id="UP000504693"/>
    </source>
</evidence>
<dbReference type="KEGG" id="emv:HQR01_09390"/>
<feature type="domain" description="Leucine-binding protein" evidence="4">
    <location>
        <begin position="56"/>
        <end position="371"/>
    </location>
</feature>
<dbReference type="InterPro" id="IPR051010">
    <property type="entry name" value="BCAA_transport"/>
</dbReference>
<dbReference type="AlphaFoldDB" id="A0A7D3XI14"/>
<organism evidence="5 6">
    <name type="scientific">Erythrobacter mangrovi</name>
    <dbReference type="NCBI Taxonomy" id="2739433"/>
    <lineage>
        <taxon>Bacteria</taxon>
        <taxon>Pseudomonadati</taxon>
        <taxon>Pseudomonadota</taxon>
        <taxon>Alphaproteobacteria</taxon>
        <taxon>Sphingomonadales</taxon>
        <taxon>Erythrobacteraceae</taxon>
        <taxon>Erythrobacter/Porphyrobacter group</taxon>
        <taxon>Erythrobacter</taxon>
    </lineage>
</organism>
<evidence type="ECO:0000256" key="3">
    <source>
        <dbReference type="ARBA" id="ARBA00022970"/>
    </source>
</evidence>
<reference evidence="5 6" key="1">
    <citation type="submission" date="2020-05" db="EMBL/GenBank/DDBJ databases">
        <title>Erythrobacter mangrovi sp. nov., isolated from rhizosphere soil of mangrove plant (Kandelia candel).</title>
        <authorList>
            <person name="Ye Y.H."/>
        </authorList>
    </citation>
    <scope>NUCLEOTIDE SEQUENCE [LARGE SCALE GENOMIC DNA]</scope>
    <source>
        <strain evidence="5 6">EB310</strain>
    </source>
</reference>
<dbReference type="RefSeq" id="WP_173214602.1">
    <property type="nucleotide sequence ID" value="NZ_CP053921.1"/>
</dbReference>